<evidence type="ECO:0000313" key="4">
    <source>
        <dbReference type="Proteomes" id="UP000521676"/>
    </source>
</evidence>
<feature type="transmembrane region" description="Helical" evidence="1">
    <location>
        <begin position="91"/>
        <end position="107"/>
    </location>
</feature>
<evidence type="ECO:0000313" key="3">
    <source>
        <dbReference type="EMBL" id="WJW69296.1"/>
    </source>
</evidence>
<feature type="transmembrane region" description="Helical" evidence="1">
    <location>
        <begin position="39"/>
        <end position="60"/>
    </location>
</feature>
<evidence type="ECO:0000313" key="2">
    <source>
        <dbReference type="EMBL" id="NWJ47384.1"/>
    </source>
</evidence>
<sequence length="117" mass="13083">MKQLFNFRGTNKKFLLLILSLTLILPSLGIFNASIQTGMIEYALVAATWFAVSMSLLELISDRNIKLAVLAHLCGGLLLFFVAMVQIRSLAYLPLCLLLMGCAGWLYRRSWVTAEAR</sequence>
<keyword evidence="1" id="KW-0812">Transmembrane</keyword>
<evidence type="ECO:0000256" key="1">
    <source>
        <dbReference type="SAM" id="Phobius"/>
    </source>
</evidence>
<reference evidence="2 4" key="1">
    <citation type="submission" date="2020-06" db="EMBL/GenBank/DDBJ databases">
        <title>Anoxygenic phototrophic Chloroflexota member uses a Type I reaction center.</title>
        <authorList>
            <person name="Tsuji J.M."/>
            <person name="Shaw N.A."/>
            <person name="Nagashima S."/>
            <person name="Venkiteswaran J."/>
            <person name="Schiff S.L."/>
            <person name="Hanada S."/>
            <person name="Tank M."/>
            <person name="Neufeld J.D."/>
        </authorList>
    </citation>
    <scope>NUCLEOTIDE SEQUENCE [LARGE SCALE GENOMIC DNA]</scope>
    <source>
        <strain evidence="2">L227-S17</strain>
    </source>
</reference>
<keyword evidence="1" id="KW-0472">Membrane</keyword>
<gene>
    <name evidence="2" type="ORF">HXX08_16115</name>
    <name evidence="3" type="ORF">OZ401_002904</name>
</gene>
<evidence type="ECO:0000313" key="5">
    <source>
        <dbReference type="Proteomes" id="UP001431572"/>
    </source>
</evidence>
<organism evidence="2 4">
    <name type="scientific">Candidatus Chlorohelix allophototropha</name>
    <dbReference type="NCBI Taxonomy" id="3003348"/>
    <lineage>
        <taxon>Bacteria</taxon>
        <taxon>Bacillati</taxon>
        <taxon>Chloroflexota</taxon>
        <taxon>Chloroflexia</taxon>
        <taxon>Candidatus Chloroheliales</taxon>
        <taxon>Candidatus Chloroheliaceae</taxon>
        <taxon>Candidatus Chlorohelix</taxon>
    </lineage>
</organism>
<protein>
    <submittedName>
        <fullName evidence="2">Uncharacterized protein</fullName>
    </submittedName>
</protein>
<feature type="transmembrane region" description="Helical" evidence="1">
    <location>
        <begin position="67"/>
        <end position="85"/>
    </location>
</feature>
<dbReference type="Proteomes" id="UP001431572">
    <property type="component" value="Chromosome 2"/>
</dbReference>
<reference evidence="3" key="2">
    <citation type="journal article" date="2024" name="Nature">
        <title>Anoxygenic phototroph of the Chloroflexota uses a type I reaction centre.</title>
        <authorList>
            <person name="Tsuji J.M."/>
            <person name="Shaw N.A."/>
            <person name="Nagashima S."/>
            <person name="Venkiteswaran J.J."/>
            <person name="Schiff S.L."/>
            <person name="Watanabe T."/>
            <person name="Fukui M."/>
            <person name="Hanada S."/>
            <person name="Tank M."/>
            <person name="Neufeld J.D."/>
        </authorList>
    </citation>
    <scope>NUCLEOTIDE SEQUENCE</scope>
    <source>
        <strain evidence="3">L227-S17</strain>
    </source>
</reference>
<dbReference type="EMBL" id="CP128400">
    <property type="protein sequence ID" value="WJW69296.1"/>
    <property type="molecule type" value="Genomic_DNA"/>
</dbReference>
<dbReference type="EMBL" id="JACATZ010000003">
    <property type="protein sequence ID" value="NWJ47384.1"/>
    <property type="molecule type" value="Genomic_DNA"/>
</dbReference>
<proteinExistence type="predicted"/>
<keyword evidence="5" id="KW-1185">Reference proteome</keyword>
<accession>A0A8T7M5M8</accession>
<keyword evidence="1" id="KW-1133">Transmembrane helix</keyword>
<name>A0A8T7M5M8_9CHLR</name>
<dbReference type="AlphaFoldDB" id="A0A8T7M5M8"/>
<dbReference type="RefSeq" id="WP_341471185.1">
    <property type="nucleotide sequence ID" value="NZ_CP128400.1"/>
</dbReference>
<dbReference type="Proteomes" id="UP000521676">
    <property type="component" value="Unassembled WGS sequence"/>
</dbReference>